<keyword evidence="3" id="KW-1185">Reference proteome</keyword>
<accession>A0A1V9ZZQ4</accession>
<reference evidence="2 3" key="1">
    <citation type="journal article" date="2014" name="Genome Biol. Evol.">
        <title>The secreted proteins of Achlya hypogyna and Thraustotheca clavata identify the ancestral oomycete secretome and reveal gene acquisitions by horizontal gene transfer.</title>
        <authorList>
            <person name="Misner I."/>
            <person name="Blouin N."/>
            <person name="Leonard G."/>
            <person name="Richards T.A."/>
            <person name="Lane C.E."/>
        </authorList>
    </citation>
    <scope>NUCLEOTIDE SEQUENCE [LARGE SCALE GENOMIC DNA]</scope>
    <source>
        <strain evidence="2 3">ATCC 34112</strain>
    </source>
</reference>
<evidence type="ECO:0000313" key="3">
    <source>
        <dbReference type="Proteomes" id="UP000243217"/>
    </source>
</evidence>
<evidence type="ECO:0000313" key="2">
    <source>
        <dbReference type="EMBL" id="OQS03498.1"/>
    </source>
</evidence>
<feature type="transmembrane region" description="Helical" evidence="1">
    <location>
        <begin position="96"/>
        <end position="116"/>
    </location>
</feature>
<name>A0A1V9ZZQ4_9STRA</name>
<keyword evidence="1" id="KW-1133">Transmembrane helix</keyword>
<feature type="transmembrane region" description="Helical" evidence="1">
    <location>
        <begin position="261"/>
        <end position="278"/>
    </location>
</feature>
<dbReference type="AlphaFoldDB" id="A0A1V9ZZQ4"/>
<feature type="transmembrane region" description="Helical" evidence="1">
    <location>
        <begin position="178"/>
        <end position="198"/>
    </location>
</feature>
<protein>
    <submittedName>
        <fullName evidence="2">Uncharacterized protein</fullName>
    </submittedName>
</protein>
<dbReference type="OrthoDB" id="79078at2759"/>
<feature type="transmembrane region" description="Helical" evidence="1">
    <location>
        <begin position="210"/>
        <end position="227"/>
    </location>
</feature>
<dbReference type="EMBL" id="JNBS01000873">
    <property type="protein sequence ID" value="OQS03498.1"/>
    <property type="molecule type" value="Genomic_DNA"/>
</dbReference>
<organism evidence="2 3">
    <name type="scientific">Thraustotheca clavata</name>
    <dbReference type="NCBI Taxonomy" id="74557"/>
    <lineage>
        <taxon>Eukaryota</taxon>
        <taxon>Sar</taxon>
        <taxon>Stramenopiles</taxon>
        <taxon>Oomycota</taxon>
        <taxon>Saprolegniomycetes</taxon>
        <taxon>Saprolegniales</taxon>
        <taxon>Achlyaceae</taxon>
        <taxon>Thraustotheca</taxon>
    </lineage>
</organism>
<proteinExistence type="predicted"/>
<feature type="transmembrane region" description="Helical" evidence="1">
    <location>
        <begin position="233"/>
        <end position="254"/>
    </location>
</feature>
<comment type="caution">
    <text evidence="2">The sequence shown here is derived from an EMBL/GenBank/DDBJ whole genome shotgun (WGS) entry which is preliminary data.</text>
</comment>
<evidence type="ECO:0000256" key="1">
    <source>
        <dbReference type="SAM" id="Phobius"/>
    </source>
</evidence>
<feature type="transmembrane region" description="Helical" evidence="1">
    <location>
        <begin position="320"/>
        <end position="339"/>
    </location>
</feature>
<feature type="transmembrane region" description="Helical" evidence="1">
    <location>
        <begin position="151"/>
        <end position="172"/>
    </location>
</feature>
<keyword evidence="1" id="KW-0472">Membrane</keyword>
<feature type="transmembrane region" description="Helical" evidence="1">
    <location>
        <begin position="122"/>
        <end position="139"/>
    </location>
</feature>
<keyword evidence="1" id="KW-0812">Transmembrane</keyword>
<sequence>MTLPAQWKDLVIILQYSKNNNTNVLLQIDLVTQLTDSFGLFSWLYLIEWIQGVREVVNFQDEHNDIATISGRTALLTQTVNSLEVPLNVAYYARCILLYITGVMFLVGALVISHIISSKGKMGGANMFVINRVVGLVWIGRPLPLLRSITALCLLSTASMNLAQINGIFYFVIMDDSWYVAGEITWLVFILSDGFSLITKNHTGLYATKRCVLVWAAAALWCFIHPVQPTTTLHRNCIPIIVDFHIFCFSGTVAIGDYNRFINLIVLAVAIVLVLYVTQRMRFPTAHVHLHNSFWLYGIAQYLFEAKDWIENNVYYIDKASALITGLISLQIGYTIYMLDIKTWRLFSIETSDESVQIVQCNST</sequence>
<gene>
    <name evidence="2" type="ORF">THRCLA_04202</name>
</gene>
<dbReference type="Proteomes" id="UP000243217">
    <property type="component" value="Unassembled WGS sequence"/>
</dbReference>